<reference evidence="2" key="1">
    <citation type="submission" date="2019-10" db="EMBL/GenBank/DDBJ databases">
        <authorList>
            <person name="Ross D.E."/>
            <person name="Gulliver D."/>
        </authorList>
    </citation>
    <scope>NUCLEOTIDE SEQUENCE</scope>
    <source>
        <strain evidence="2">DER-2019</strain>
    </source>
</reference>
<feature type="transmembrane region" description="Helical" evidence="1">
    <location>
        <begin position="61"/>
        <end position="81"/>
    </location>
</feature>
<feature type="transmembrane region" description="Helical" evidence="1">
    <location>
        <begin position="7"/>
        <end position="26"/>
    </location>
</feature>
<dbReference type="GO" id="GO:0022857">
    <property type="term" value="F:transmembrane transporter activity"/>
    <property type="evidence" value="ECO:0007669"/>
    <property type="project" value="InterPro"/>
</dbReference>
<dbReference type="OrthoDB" id="5198189at2"/>
<dbReference type="Pfam" id="PF12822">
    <property type="entry name" value="ECF_trnsprt"/>
    <property type="match status" value="1"/>
</dbReference>
<protein>
    <submittedName>
        <fullName evidence="2">ECF transporter S component</fullName>
    </submittedName>
</protein>
<feature type="transmembrane region" description="Helical" evidence="1">
    <location>
        <begin position="185"/>
        <end position="204"/>
    </location>
</feature>
<dbReference type="RefSeq" id="WP_148567406.1">
    <property type="nucleotide sequence ID" value="NZ_RXYA01000009.1"/>
</dbReference>
<feature type="transmembrane region" description="Helical" evidence="1">
    <location>
        <begin position="263"/>
        <end position="285"/>
    </location>
</feature>
<dbReference type="Gene3D" id="1.10.1760.20">
    <property type="match status" value="2"/>
</dbReference>
<dbReference type="Proteomes" id="UP000616595">
    <property type="component" value="Unassembled WGS sequence"/>
</dbReference>
<accession>A0A923KWC5</accession>
<dbReference type="InterPro" id="IPR024529">
    <property type="entry name" value="ECF_trnsprt_substrate-spec"/>
</dbReference>
<reference evidence="2" key="2">
    <citation type="submission" date="2020-10" db="EMBL/GenBank/DDBJ databases">
        <title>Comparative genomics of the Acetobacterium genus.</title>
        <authorList>
            <person name="Marshall C."/>
            <person name="May H."/>
            <person name="Norman S."/>
        </authorList>
    </citation>
    <scope>NUCLEOTIDE SEQUENCE</scope>
    <source>
        <strain evidence="2">DER-2019</strain>
    </source>
</reference>
<name>A0A923KWC5_9FIRM</name>
<keyword evidence="1" id="KW-0472">Membrane</keyword>
<gene>
    <name evidence="2" type="ORF">GH810_06275</name>
</gene>
<comment type="caution">
    <text evidence="2">The sequence shown here is derived from an EMBL/GenBank/DDBJ whole genome shotgun (WGS) entry which is preliminary data.</text>
</comment>
<feature type="transmembrane region" description="Helical" evidence="1">
    <location>
        <begin position="32"/>
        <end position="49"/>
    </location>
</feature>
<feature type="transmembrane region" description="Helical" evidence="1">
    <location>
        <begin position="126"/>
        <end position="145"/>
    </location>
</feature>
<proteinExistence type="predicted"/>
<feature type="transmembrane region" description="Helical" evidence="1">
    <location>
        <begin position="157"/>
        <end position="179"/>
    </location>
</feature>
<keyword evidence="1" id="KW-0812">Transmembrane</keyword>
<keyword evidence="3" id="KW-1185">Reference proteome</keyword>
<sequence length="299" mass="32993">MKKRRILSFIITFLLVPLTIWFGIAFFGDRKYLIISILIIFYSFIPFSVSFESRKPDARELVVIAVMAGIAACGNLAFFMIGPFQAGTALVIIAGICLGPEQGFLTGAMARLVINIFAGQGPWTPWQMFCWGLLGFLGGICFNRNEEFRKKDMDFKVVFGPIICVLISLLLGLTIHILTNQTGTFWGWQLYAYGALGLLLGTIFQHQRLPADRGTIAVFGFLTTFVIYGGIMNVAALVMSVGVSGSGMELDWSSLKLLYLSGVPYDCVHALGTCFFGALLGPVMIEKLDRVKLKFGLYQ</sequence>
<evidence type="ECO:0000313" key="3">
    <source>
        <dbReference type="Proteomes" id="UP000616595"/>
    </source>
</evidence>
<dbReference type="AlphaFoldDB" id="A0A923KWC5"/>
<organism evidence="2 3">
    <name type="scientific">Acetobacterium paludosum</name>
    <dbReference type="NCBI Taxonomy" id="52693"/>
    <lineage>
        <taxon>Bacteria</taxon>
        <taxon>Bacillati</taxon>
        <taxon>Bacillota</taxon>
        <taxon>Clostridia</taxon>
        <taxon>Eubacteriales</taxon>
        <taxon>Eubacteriaceae</taxon>
        <taxon>Acetobacterium</taxon>
    </lineage>
</organism>
<evidence type="ECO:0000256" key="1">
    <source>
        <dbReference type="SAM" id="Phobius"/>
    </source>
</evidence>
<evidence type="ECO:0000313" key="2">
    <source>
        <dbReference type="EMBL" id="MBC3887913.1"/>
    </source>
</evidence>
<dbReference type="EMBL" id="WJBD01000005">
    <property type="protein sequence ID" value="MBC3887913.1"/>
    <property type="molecule type" value="Genomic_DNA"/>
</dbReference>
<feature type="transmembrane region" description="Helical" evidence="1">
    <location>
        <begin position="216"/>
        <end position="243"/>
    </location>
</feature>
<keyword evidence="1" id="KW-1133">Transmembrane helix</keyword>